<evidence type="ECO:0000256" key="5">
    <source>
        <dbReference type="ARBA" id="ARBA00023242"/>
    </source>
</evidence>
<evidence type="ECO:0000256" key="4">
    <source>
        <dbReference type="ARBA" id="ARBA00023187"/>
    </source>
</evidence>
<feature type="compositionally biased region" description="Basic and acidic residues" evidence="10">
    <location>
        <begin position="883"/>
        <end position="897"/>
    </location>
</feature>
<dbReference type="Pfam" id="PF01846">
    <property type="entry name" value="FF"/>
    <property type="match status" value="3"/>
</dbReference>
<dbReference type="Pfam" id="PF25432">
    <property type="entry name" value="FF_PRPF40A"/>
    <property type="match status" value="1"/>
</dbReference>
<feature type="domain" description="FF" evidence="12">
    <location>
        <begin position="487"/>
        <end position="542"/>
    </location>
</feature>
<dbReference type="FunFam" id="2.20.70.10:FF:000228">
    <property type="entry name" value="Pre-mRNA-processing protein 40A"/>
    <property type="match status" value="1"/>
</dbReference>
<dbReference type="SUPFAM" id="SSF81698">
    <property type="entry name" value="FF domain"/>
    <property type="match status" value="5"/>
</dbReference>
<feature type="compositionally biased region" description="Acidic residues" evidence="10">
    <location>
        <begin position="990"/>
        <end position="1004"/>
    </location>
</feature>
<comment type="similarity">
    <text evidence="7">Belongs to the PRPF40 family.</text>
</comment>
<dbReference type="PROSITE" id="PS51676">
    <property type="entry name" value="FF"/>
    <property type="match status" value="3"/>
</dbReference>
<dbReference type="SUPFAM" id="SSF51045">
    <property type="entry name" value="WW domain"/>
    <property type="match status" value="2"/>
</dbReference>
<dbReference type="EMBL" id="JANAVB010014200">
    <property type="protein sequence ID" value="KAJ6834616.1"/>
    <property type="molecule type" value="Genomic_DNA"/>
</dbReference>
<gene>
    <name evidence="13" type="ORF">M6B38_333625</name>
</gene>
<dbReference type="FunFam" id="1.10.10.440:FF:000019">
    <property type="entry name" value="Pre-mRNA-processing protein 40A"/>
    <property type="match status" value="1"/>
</dbReference>
<dbReference type="FunFam" id="1.10.10.440:FF:000024">
    <property type="entry name" value="Pre-mRNA-processing protein 40A"/>
    <property type="match status" value="1"/>
</dbReference>
<evidence type="ECO:0000256" key="1">
    <source>
        <dbReference type="ARBA" id="ARBA00004123"/>
    </source>
</evidence>
<dbReference type="Gene3D" id="2.20.70.10">
    <property type="match status" value="2"/>
</dbReference>
<evidence type="ECO:0000256" key="9">
    <source>
        <dbReference type="SAM" id="Coils"/>
    </source>
</evidence>
<feature type="domain" description="FF" evidence="12">
    <location>
        <begin position="555"/>
        <end position="609"/>
    </location>
</feature>
<organism evidence="13 14">
    <name type="scientific">Iris pallida</name>
    <name type="common">Sweet iris</name>
    <dbReference type="NCBI Taxonomy" id="29817"/>
    <lineage>
        <taxon>Eukaryota</taxon>
        <taxon>Viridiplantae</taxon>
        <taxon>Streptophyta</taxon>
        <taxon>Embryophyta</taxon>
        <taxon>Tracheophyta</taxon>
        <taxon>Spermatophyta</taxon>
        <taxon>Magnoliopsida</taxon>
        <taxon>Liliopsida</taxon>
        <taxon>Asparagales</taxon>
        <taxon>Iridaceae</taxon>
        <taxon>Iridoideae</taxon>
        <taxon>Irideae</taxon>
        <taxon>Iris</taxon>
    </lineage>
</organism>
<feature type="region of interest" description="Disordered" evidence="10">
    <location>
        <begin position="1"/>
        <end position="20"/>
    </location>
</feature>
<reference evidence="13" key="1">
    <citation type="journal article" date="2023" name="GigaByte">
        <title>Genome assembly of the bearded iris, Iris pallida Lam.</title>
        <authorList>
            <person name="Bruccoleri R.E."/>
            <person name="Oakeley E.J."/>
            <person name="Faust A.M.E."/>
            <person name="Altorfer M."/>
            <person name="Dessus-Babus S."/>
            <person name="Burckhardt D."/>
            <person name="Oertli M."/>
            <person name="Naumann U."/>
            <person name="Petersen F."/>
            <person name="Wong J."/>
        </authorList>
    </citation>
    <scope>NUCLEOTIDE SEQUENCE</scope>
    <source>
        <strain evidence="13">GSM-AAB239-AS_SAM_17_03QT</strain>
    </source>
</reference>
<keyword evidence="9" id="KW-0175">Coiled coil</keyword>
<dbReference type="PANTHER" id="PTHR11864:SF0">
    <property type="entry name" value="PRP40 PRE-MRNA PROCESSING FACTOR 40 HOMOLOG A (YEAST)"/>
    <property type="match status" value="1"/>
</dbReference>
<keyword evidence="14" id="KW-1185">Reference proteome</keyword>
<feature type="compositionally biased region" description="Basic residues" evidence="10">
    <location>
        <begin position="946"/>
        <end position="962"/>
    </location>
</feature>
<dbReference type="PROSITE" id="PS01159">
    <property type="entry name" value="WW_DOMAIN_1"/>
    <property type="match status" value="1"/>
</dbReference>
<evidence type="ECO:0000256" key="3">
    <source>
        <dbReference type="ARBA" id="ARBA00022737"/>
    </source>
</evidence>
<feature type="domain" description="FF" evidence="12">
    <location>
        <begin position="420"/>
        <end position="474"/>
    </location>
</feature>
<comment type="subcellular location">
    <subcellularLocation>
        <location evidence="1">Nucleus</location>
    </subcellularLocation>
</comment>
<dbReference type="FunFam" id="1.10.10.440:FF:000022">
    <property type="entry name" value="Pre-mRNA-processing protein 40A"/>
    <property type="match status" value="1"/>
</dbReference>
<evidence type="ECO:0000313" key="13">
    <source>
        <dbReference type="EMBL" id="KAJ6834616.1"/>
    </source>
</evidence>
<dbReference type="FunFam" id="1.10.10.440:FF:000013">
    <property type="entry name" value="pre-mRNA-processing protein 40A isoform X1"/>
    <property type="match status" value="1"/>
</dbReference>
<keyword evidence="4" id="KW-0508">mRNA splicing</keyword>
<keyword evidence="3" id="KW-0677">Repeat</keyword>
<reference evidence="13" key="2">
    <citation type="submission" date="2023-04" db="EMBL/GenBank/DDBJ databases">
        <authorList>
            <person name="Bruccoleri R.E."/>
            <person name="Oakeley E.J."/>
            <person name="Faust A.-M."/>
            <person name="Dessus-Babus S."/>
            <person name="Altorfer M."/>
            <person name="Burckhardt D."/>
            <person name="Oertli M."/>
            <person name="Naumann U."/>
            <person name="Petersen F."/>
            <person name="Wong J."/>
        </authorList>
    </citation>
    <scope>NUCLEOTIDE SEQUENCE</scope>
    <source>
        <strain evidence="13">GSM-AAB239-AS_SAM_17_03QT</strain>
        <tissue evidence="13">Leaf</tissue>
    </source>
</reference>
<comment type="function">
    <text evidence="6">Binds the phosphorylated C-terminal domain (CTD) of the largest subunit of RNA polymerase II and functions as a scaffold for RNA processing machineries. May be involved in pre-mRNA splicing.</text>
</comment>
<evidence type="ECO:0000256" key="8">
    <source>
        <dbReference type="ARBA" id="ARBA00064817"/>
    </source>
</evidence>
<dbReference type="Pfam" id="PF00397">
    <property type="entry name" value="WW"/>
    <property type="match status" value="2"/>
</dbReference>
<dbReference type="Gene3D" id="1.10.10.440">
    <property type="entry name" value="FF domain"/>
    <property type="match status" value="5"/>
</dbReference>
<dbReference type="InterPro" id="IPR039726">
    <property type="entry name" value="Prp40-like"/>
</dbReference>
<dbReference type="GO" id="GO:0005685">
    <property type="term" value="C:U1 snRNP"/>
    <property type="evidence" value="ECO:0007669"/>
    <property type="project" value="TreeGrafter"/>
</dbReference>
<comment type="subunit">
    <text evidence="8">Interacts (via the WW domains) with the phosphorylated C-terminal domain of NRPB1 (via CTD domain).</text>
</comment>
<feature type="compositionally biased region" description="Basic and acidic residues" evidence="10">
    <location>
        <begin position="907"/>
        <end position="945"/>
    </location>
</feature>
<name>A0AAX6H0Y7_IRIPA</name>
<dbReference type="InterPro" id="IPR036517">
    <property type="entry name" value="FF_domain_sf"/>
</dbReference>
<feature type="compositionally biased region" description="Basic and acidic residues" evidence="10">
    <location>
        <begin position="822"/>
        <end position="875"/>
    </location>
</feature>
<keyword evidence="2" id="KW-0507">mRNA processing</keyword>
<protein>
    <submittedName>
        <fullName evidence="13">Pre-mRNA-processing protein 40A isoform X1</fullName>
    </submittedName>
</protein>
<dbReference type="GO" id="GO:0003723">
    <property type="term" value="F:RNA binding"/>
    <property type="evidence" value="ECO:0007669"/>
    <property type="project" value="TreeGrafter"/>
</dbReference>
<dbReference type="InterPro" id="IPR001202">
    <property type="entry name" value="WW_dom"/>
</dbReference>
<dbReference type="PANTHER" id="PTHR11864">
    <property type="entry name" value="PRE-MRNA-PROCESSING PROTEIN PRP40"/>
    <property type="match status" value="1"/>
</dbReference>
<feature type="compositionally biased region" description="Low complexity" evidence="10">
    <location>
        <begin position="266"/>
        <end position="278"/>
    </location>
</feature>
<dbReference type="GO" id="GO:0071004">
    <property type="term" value="C:U2-type prespliceosome"/>
    <property type="evidence" value="ECO:0007669"/>
    <property type="project" value="TreeGrafter"/>
</dbReference>
<evidence type="ECO:0000256" key="6">
    <source>
        <dbReference type="ARBA" id="ARBA00056384"/>
    </source>
</evidence>
<dbReference type="SMART" id="SM00441">
    <property type="entry name" value="FF"/>
    <property type="match status" value="5"/>
</dbReference>
<feature type="region of interest" description="Disordered" evidence="10">
    <location>
        <begin position="822"/>
        <end position="1004"/>
    </location>
</feature>
<proteinExistence type="inferred from homology"/>
<comment type="caution">
    <text evidence="13">The sequence shown here is derived from an EMBL/GenBank/DDBJ whole genome shotgun (WGS) entry which is preliminary data.</text>
</comment>
<dbReference type="CDD" id="cd22541">
    <property type="entry name" value="SP5_N"/>
    <property type="match status" value="1"/>
</dbReference>
<dbReference type="InterPro" id="IPR036020">
    <property type="entry name" value="WW_dom_sf"/>
</dbReference>
<dbReference type="Proteomes" id="UP001140949">
    <property type="component" value="Unassembled WGS sequence"/>
</dbReference>
<accession>A0AAX6H0Y7</accession>
<dbReference type="GO" id="GO:0045292">
    <property type="term" value="P:mRNA cis splicing, via spliceosome"/>
    <property type="evidence" value="ECO:0007669"/>
    <property type="project" value="InterPro"/>
</dbReference>
<dbReference type="PROSITE" id="PS50020">
    <property type="entry name" value="WW_DOMAIN_2"/>
    <property type="match status" value="2"/>
</dbReference>
<feature type="domain" description="WW" evidence="11">
    <location>
        <begin position="212"/>
        <end position="245"/>
    </location>
</feature>
<evidence type="ECO:0000256" key="2">
    <source>
        <dbReference type="ARBA" id="ARBA00022664"/>
    </source>
</evidence>
<dbReference type="SMART" id="SM00456">
    <property type="entry name" value="WW"/>
    <property type="match status" value="2"/>
</dbReference>
<dbReference type="InterPro" id="IPR002713">
    <property type="entry name" value="FF_domain"/>
</dbReference>
<sequence length="1004" mass="114635">MANNIQPSGPPQNFGPPMHMQFRPVVPAQPAHHFNPAAPQQFRPGMPPHYTHPHSSQAIPMPYAHSSMPPSSGSLQMQQTPPVAPMALSSSYTFATSYGQPPNSVNASPQFPPPSQMHAAVMPGAGQHWPPSGMQHSGPLGTPMTLAAQHFSSPAVTAVPPVNGAQPAQSELAASDWQEHASADGKRYYYNKKTRQSSWEKPAELMTPIERADASTEWKEFTTSEGRKYYYNKVTKQSKWTLPDDLKLAREKAAGASSLGTTSLNVPSAEVASTTTTSVLTPPVVPAVESSPVPMSAFSSVTQHAMIASGTTAAVLVQSAPPVSSFGTPDAVGVSHISSPVTTLPSVSVNMGSGAVDVTLNTTNGSNESSALPNVPPVLYGASAQDSEEAKRGMPITGKINVTPLEEKPDDEEPLIFASKLEAKNVFKSLLESVNVESDWTWEQTMRTIINDKRYGALKTLGERKQAFNEYLGQRKKQEAEERRIKQKKAREDFTRMLEECEELTSSTRWSKAVTMFEDDERFSAVERPRDREDLFENYIVEFQKKERAKAVEEHKRNIIEYRSFLESCDFIKVNSQWRKVQDRLEDDERCSRLEKFDRLQIFQEYIHDLEKEEEEQKRLQKDQLRRTERKNRDAFRELMEADVAAGNLTAKTHWHDYCMKVKDSSPYLAVSSNTSGSTTKDLFEDVTEELEKQYHDDKAQVKEALKIEKIALMSTWTFETFKDVVLVNEAIKGISEINLKLVFDELMERHREKEEKEAKKRQRLADNFSDLLYSLKEITASSIWEDCKILFEESQEYRSIDEEDFARQLFDEYVAHLQEKLKEKERRREEEKAKKGKEREEKERRKEREKERKEKEREHKKEKEKGKERSKKDETESENLDVDNHTMKDRKKEKDKDRKHRKRHHSTVDDGSSEKVEKEESKKSRHHNTVDDGISEKVEKEESKKSHHHHSSDRKKSRKHGYNTDSDSDNRHKRHKKDRDGSRRNSAYDELEDGEVGEDGEIR</sequence>
<dbReference type="GO" id="GO:0070063">
    <property type="term" value="F:RNA polymerase binding"/>
    <property type="evidence" value="ECO:0007669"/>
    <property type="project" value="UniProtKB-ARBA"/>
</dbReference>
<evidence type="ECO:0000256" key="10">
    <source>
        <dbReference type="SAM" id="MobiDB-lite"/>
    </source>
</evidence>
<dbReference type="FunFam" id="1.10.10.440:FF:000026">
    <property type="entry name" value="Pre-mRNA-processing protein 40A"/>
    <property type="match status" value="1"/>
</dbReference>
<dbReference type="AlphaFoldDB" id="A0AAX6H0Y7"/>
<feature type="coiled-coil region" evidence="9">
    <location>
        <begin position="603"/>
        <end position="638"/>
    </location>
</feature>
<feature type="compositionally biased region" description="Basic and acidic residues" evidence="10">
    <location>
        <begin position="979"/>
        <end position="988"/>
    </location>
</feature>
<dbReference type="CDD" id="cd00201">
    <property type="entry name" value="WW"/>
    <property type="match status" value="2"/>
</dbReference>
<evidence type="ECO:0000259" key="11">
    <source>
        <dbReference type="PROSITE" id="PS50020"/>
    </source>
</evidence>
<evidence type="ECO:0000256" key="7">
    <source>
        <dbReference type="ARBA" id="ARBA00061317"/>
    </source>
</evidence>
<evidence type="ECO:0000259" key="12">
    <source>
        <dbReference type="PROSITE" id="PS51676"/>
    </source>
</evidence>
<evidence type="ECO:0000313" key="14">
    <source>
        <dbReference type="Proteomes" id="UP001140949"/>
    </source>
</evidence>
<feature type="region of interest" description="Disordered" evidence="10">
    <location>
        <begin position="257"/>
        <end position="278"/>
    </location>
</feature>
<feature type="domain" description="WW" evidence="11">
    <location>
        <begin position="171"/>
        <end position="204"/>
    </location>
</feature>
<keyword evidence="5" id="KW-0539">Nucleus</keyword>